<dbReference type="EMBL" id="UGSC01000001">
    <property type="protein sequence ID" value="SUA70324.1"/>
    <property type="molecule type" value="Genomic_DNA"/>
</dbReference>
<sequence length="85" mass="10173">MSEDIRIKLSHMGINFNKTLKKCEGKDYDYRLFIVMYKNLVDAVEEFYRLEAKNSIIHVAFNDMYAKKFDELKKLEKSLKDRGMI</sequence>
<evidence type="ECO:0000313" key="2">
    <source>
        <dbReference type="Proteomes" id="UP000254400"/>
    </source>
</evidence>
<dbReference type="RefSeq" id="WP_019687718.1">
    <property type="nucleotide sequence ID" value="NZ_CP036496.1"/>
</dbReference>
<dbReference type="GeneID" id="93346549"/>
<name>A0A378XZP7_PAEPO</name>
<gene>
    <name evidence="1" type="ORF">NCTC10343_03195</name>
</gene>
<protein>
    <submittedName>
        <fullName evidence="1">Uncharacterized protein</fullName>
    </submittedName>
</protein>
<evidence type="ECO:0000313" key="1">
    <source>
        <dbReference type="EMBL" id="SUA70324.1"/>
    </source>
</evidence>
<organism evidence="1 2">
    <name type="scientific">Paenibacillus polymyxa</name>
    <name type="common">Bacillus polymyxa</name>
    <dbReference type="NCBI Taxonomy" id="1406"/>
    <lineage>
        <taxon>Bacteria</taxon>
        <taxon>Bacillati</taxon>
        <taxon>Bacillota</taxon>
        <taxon>Bacilli</taxon>
        <taxon>Bacillales</taxon>
        <taxon>Paenibacillaceae</taxon>
        <taxon>Paenibacillus</taxon>
    </lineage>
</organism>
<accession>A0A378XZP7</accession>
<dbReference type="Proteomes" id="UP000254400">
    <property type="component" value="Unassembled WGS sequence"/>
</dbReference>
<reference evidence="1 2" key="1">
    <citation type="submission" date="2018-06" db="EMBL/GenBank/DDBJ databases">
        <authorList>
            <consortium name="Pathogen Informatics"/>
            <person name="Doyle S."/>
        </authorList>
    </citation>
    <scope>NUCLEOTIDE SEQUENCE [LARGE SCALE GENOMIC DNA]</scope>
    <source>
        <strain evidence="1 2">NCTC10343</strain>
    </source>
</reference>
<dbReference type="AlphaFoldDB" id="A0A378XZP7"/>
<proteinExistence type="predicted"/>